<feature type="compositionally biased region" description="Pro residues" evidence="1">
    <location>
        <begin position="432"/>
        <end position="446"/>
    </location>
</feature>
<feature type="region of interest" description="Disordered" evidence="1">
    <location>
        <begin position="954"/>
        <end position="992"/>
    </location>
</feature>
<feature type="compositionally biased region" description="Pro residues" evidence="1">
    <location>
        <begin position="705"/>
        <end position="720"/>
    </location>
</feature>
<evidence type="ECO:0000313" key="4">
    <source>
        <dbReference type="RefSeq" id="XP_029336598.1"/>
    </source>
</evidence>
<feature type="compositionally biased region" description="Pro residues" evidence="1">
    <location>
        <begin position="480"/>
        <end position="492"/>
    </location>
</feature>
<proteinExistence type="predicted"/>
<feature type="compositionally biased region" description="Polar residues" evidence="1">
    <location>
        <begin position="246"/>
        <end position="255"/>
    </location>
</feature>
<evidence type="ECO:0000259" key="2">
    <source>
        <dbReference type="Pfam" id="PF15363"/>
    </source>
</evidence>
<feature type="compositionally biased region" description="Polar residues" evidence="1">
    <location>
        <begin position="138"/>
        <end position="149"/>
    </location>
</feature>
<feature type="compositionally biased region" description="Low complexity" evidence="1">
    <location>
        <begin position="837"/>
        <end position="849"/>
    </location>
</feature>
<feature type="compositionally biased region" description="Low complexity" evidence="1">
    <location>
        <begin position="404"/>
        <end position="424"/>
    </location>
</feature>
<dbReference type="GeneID" id="115031753"/>
<feature type="compositionally biased region" description="Pro residues" evidence="1">
    <location>
        <begin position="624"/>
        <end position="646"/>
    </location>
</feature>
<evidence type="ECO:0000313" key="3">
    <source>
        <dbReference type="Proteomes" id="UP000515126"/>
    </source>
</evidence>
<gene>
    <name evidence="4" type="primary">Prr36</name>
</gene>
<feature type="compositionally biased region" description="Polar residues" evidence="1">
    <location>
        <begin position="450"/>
        <end position="470"/>
    </location>
</feature>
<feature type="domain" description="BTB/POZ" evidence="2">
    <location>
        <begin position="1055"/>
        <end position="1098"/>
    </location>
</feature>
<evidence type="ECO:0000256" key="1">
    <source>
        <dbReference type="SAM" id="MobiDB-lite"/>
    </source>
</evidence>
<dbReference type="CTD" id="80164"/>
<dbReference type="Proteomes" id="UP000515126">
    <property type="component" value="Chromosome 8"/>
</dbReference>
<reference evidence="4" key="1">
    <citation type="submission" date="2025-08" db="UniProtKB">
        <authorList>
            <consortium name="RefSeq"/>
        </authorList>
    </citation>
    <scope>IDENTIFICATION</scope>
</reference>
<feature type="compositionally biased region" description="Polar residues" evidence="1">
    <location>
        <begin position="304"/>
        <end position="342"/>
    </location>
</feature>
<dbReference type="AlphaFoldDB" id="A0A6P7R607"/>
<name>A0A6P7R607_MUSCR</name>
<sequence>MVCSDWFRTWDTKPPPVFLSRCGMDKRDSVKSGTAPRMPASRPPGLLTPRPPSGSARPPPPVTTAALRVLEANGAMGRRPLVERAPGVCKAALPQTSKAALPQTTIHGAPARSAGAGLRSPANRPPASGKGERAPMKTSGQGSISSPGRASSGIARPGPVVQKRLQPPTKEPSVRGKTPEMPKRNTLNSGTRRVLSADSLGPTSGAPSPAITRRSRAPATEVGLPQPAPSARQRPLTTEAARKPGSSASEPSATELSPAIRRRSVAGGSLQKPVSRSLIPSATPQLSPSRSGVSPRVTPRAPAHTSQLKSKGQQALHPTQTTVPRKNKPSVQSLIPASSSVTPAPPGASSVQGPDDPSQTTLPPSPPATPPLPASLQLLQAQASSQAMPHSQSGQGSPSPPPLSLQNLPSTSATPPLLAPPTSLDTDEASDSPPPKAVISSSPPPLIQNMPPNQASSSATLPQETLSATPFSPAPISLATPPPQLLPSPPISPQNLPTPLVTSSQLPLSTPFRANFSESPPLPQATLANRTTPSLQDPLFLAISPPVSSSTSISPPLLASSVVTPSLRLPPSQTSPTSQASLLTLPPSLASSPQPATPPPLALSPLSTQLSMGSPSLQASPSFLPTPPMQPRALPSPPLQAPPVTYPLPLSSPSASPPLPALLSPPASPPLEGPLSPSASPSSPLATPPPEAPPSLGSPTLSPLATPPPQAPPLALPPLPASTSSLDTATCFPQGPLLALPPLQTSPSPLTIPCPQTPPSLALPSLQSPSSPLVTATHPLQIPLVVLPTLQTPPSPLTTFPPGAPPGLTSPVVQPPSPPASPPLQAPRRPPTPGPDVPITGPRLTLALAPAPPPPPSRSPSSTLSGPDLAGHSSSATSTPEELRGYDSGPEGCATISPAPDADLAACHPASWSRSSAPQLAVRGTPGVPLPWPPTAGPGSSDGLCTIYEAEGPESVAPTPGSLDVEPEPMPGSGSAKVTAADCAGASSRSPKSARLGELPLGALQASVVQHLLSRTLLLAAAEGAAVGCEGSSGGSGVGGVSGGSRAPLSDAELGRWAELLSPLDESRASITSVTSFSPDDVASPQGDWTVVEVETFH</sequence>
<feature type="compositionally biased region" description="Low complexity" evidence="1">
    <location>
        <begin position="797"/>
        <end position="812"/>
    </location>
</feature>
<feature type="compositionally biased region" description="Low complexity" evidence="1">
    <location>
        <begin position="759"/>
        <end position="773"/>
    </location>
</feature>
<protein>
    <submittedName>
        <fullName evidence="4">Proline-rich protein 36 isoform X1</fullName>
    </submittedName>
</protein>
<dbReference type="InterPro" id="IPR027907">
    <property type="entry name" value="BTBD8_C"/>
</dbReference>
<dbReference type="PANTHER" id="PTHR22427">
    <property type="entry name" value="GH15728P"/>
    <property type="match status" value="1"/>
</dbReference>
<feature type="region of interest" description="Disordered" evidence="1">
    <location>
        <begin position="23"/>
        <end position="63"/>
    </location>
</feature>
<dbReference type="RefSeq" id="XP_029336598.1">
    <property type="nucleotide sequence ID" value="XM_029480738.1"/>
</dbReference>
<dbReference type="KEGG" id="mcal:115031753"/>
<feature type="compositionally biased region" description="Polar residues" evidence="1">
    <location>
        <begin position="96"/>
        <end position="106"/>
    </location>
</feature>
<feature type="compositionally biased region" description="Pro residues" evidence="1">
    <location>
        <begin position="49"/>
        <end position="62"/>
    </location>
</feature>
<feature type="compositionally biased region" description="Polar residues" evidence="1">
    <location>
        <begin position="272"/>
        <end position="292"/>
    </location>
</feature>
<feature type="compositionally biased region" description="Basic and acidic residues" evidence="1">
    <location>
        <begin position="172"/>
        <end position="183"/>
    </location>
</feature>
<organism evidence="3 4">
    <name type="scientific">Mus caroli</name>
    <name type="common">Ryukyu mouse</name>
    <name type="synonym">Ricefield mouse</name>
    <dbReference type="NCBI Taxonomy" id="10089"/>
    <lineage>
        <taxon>Eukaryota</taxon>
        <taxon>Metazoa</taxon>
        <taxon>Chordata</taxon>
        <taxon>Craniata</taxon>
        <taxon>Vertebrata</taxon>
        <taxon>Euteleostomi</taxon>
        <taxon>Mammalia</taxon>
        <taxon>Eutheria</taxon>
        <taxon>Euarchontoglires</taxon>
        <taxon>Glires</taxon>
        <taxon>Rodentia</taxon>
        <taxon>Myomorpha</taxon>
        <taxon>Muroidea</taxon>
        <taxon>Muridae</taxon>
        <taxon>Murinae</taxon>
        <taxon>Mus</taxon>
        <taxon>Mus</taxon>
    </lineage>
</organism>
<dbReference type="Pfam" id="PF15363">
    <property type="entry name" value="BTBD8_C"/>
    <property type="match status" value="1"/>
</dbReference>
<accession>A0A6P7R607</accession>
<feature type="region of interest" description="Disordered" evidence="1">
    <location>
        <begin position="96"/>
        <end position="531"/>
    </location>
</feature>
<keyword evidence="3" id="KW-1185">Reference proteome</keyword>
<dbReference type="PANTHER" id="PTHR22427:SF8">
    <property type="entry name" value="PROLINE-RICH PROTEIN 36"/>
    <property type="match status" value="1"/>
</dbReference>
<feature type="compositionally biased region" description="Pro residues" evidence="1">
    <location>
        <begin position="363"/>
        <end position="373"/>
    </location>
</feature>
<feature type="compositionally biased region" description="Pro residues" evidence="1">
    <location>
        <begin position="813"/>
        <end position="836"/>
    </location>
</feature>
<feature type="region of interest" description="Disordered" evidence="1">
    <location>
        <begin position="568"/>
        <end position="774"/>
    </location>
</feature>
<feature type="compositionally biased region" description="Low complexity" evidence="1">
    <location>
        <begin position="673"/>
        <end position="685"/>
    </location>
</feature>
<feature type="compositionally biased region" description="Low complexity" evidence="1">
    <location>
        <begin position="374"/>
        <end position="397"/>
    </location>
</feature>
<feature type="compositionally biased region" description="Low complexity" evidence="1">
    <location>
        <begin position="568"/>
        <end position="594"/>
    </location>
</feature>
<feature type="compositionally biased region" description="Low complexity" evidence="1">
    <location>
        <begin position="694"/>
        <end position="704"/>
    </location>
</feature>
<feature type="region of interest" description="Disordered" evidence="1">
    <location>
        <begin position="789"/>
        <end position="897"/>
    </location>
</feature>
<feature type="compositionally biased region" description="Low complexity" evidence="1">
    <location>
        <begin position="733"/>
        <end position="749"/>
    </location>
</feature>
<feature type="compositionally biased region" description="Polar residues" evidence="1">
    <location>
        <begin position="612"/>
        <end position="623"/>
    </location>
</feature>